<evidence type="ECO:0000313" key="3">
    <source>
        <dbReference type="Proteomes" id="UP000814176"/>
    </source>
</evidence>
<dbReference type="Proteomes" id="UP000814176">
    <property type="component" value="Unassembled WGS sequence"/>
</dbReference>
<feature type="compositionally biased region" description="Basic and acidic residues" evidence="1">
    <location>
        <begin position="131"/>
        <end position="153"/>
    </location>
</feature>
<dbReference type="RefSeq" id="XP_047777328.1">
    <property type="nucleotide sequence ID" value="XM_047916444.1"/>
</dbReference>
<proteinExistence type="predicted"/>
<comment type="caution">
    <text evidence="2">The sequence shown here is derived from an EMBL/GenBank/DDBJ whole genome shotgun (WGS) entry which is preliminary data.</text>
</comment>
<reference evidence="2 3" key="1">
    <citation type="journal article" date="2021" name="Environ. Microbiol.">
        <title>Gene family expansions and transcriptome signatures uncover fungal adaptations to wood decay.</title>
        <authorList>
            <person name="Hage H."/>
            <person name="Miyauchi S."/>
            <person name="Viragh M."/>
            <person name="Drula E."/>
            <person name="Min B."/>
            <person name="Chaduli D."/>
            <person name="Navarro D."/>
            <person name="Favel A."/>
            <person name="Norest M."/>
            <person name="Lesage-Meessen L."/>
            <person name="Balint B."/>
            <person name="Merenyi Z."/>
            <person name="de Eugenio L."/>
            <person name="Morin E."/>
            <person name="Martinez A.T."/>
            <person name="Baldrian P."/>
            <person name="Stursova M."/>
            <person name="Martinez M.J."/>
            <person name="Novotny C."/>
            <person name="Magnuson J.K."/>
            <person name="Spatafora J.W."/>
            <person name="Maurice S."/>
            <person name="Pangilinan J."/>
            <person name="Andreopoulos W."/>
            <person name="LaButti K."/>
            <person name="Hundley H."/>
            <person name="Na H."/>
            <person name="Kuo A."/>
            <person name="Barry K."/>
            <person name="Lipzen A."/>
            <person name="Henrissat B."/>
            <person name="Riley R."/>
            <person name="Ahrendt S."/>
            <person name="Nagy L.G."/>
            <person name="Grigoriev I.V."/>
            <person name="Martin F."/>
            <person name="Rosso M.N."/>
        </authorList>
    </citation>
    <scope>NUCLEOTIDE SEQUENCE [LARGE SCALE GENOMIC DNA]</scope>
    <source>
        <strain evidence="2 3">CIRM-BRFM 1785</strain>
    </source>
</reference>
<feature type="region of interest" description="Disordered" evidence="1">
    <location>
        <begin position="130"/>
        <end position="156"/>
    </location>
</feature>
<keyword evidence="3" id="KW-1185">Reference proteome</keyword>
<sequence length="253" mass="27692">MTGHRTHSPTSSIDPHHDERRCSGNKVGHRIQDVTNAELNATADFSVVHMRCCKCNNALNWLVTWRDPSRSVVALWRADWQPRSQTDRGPQVQQAWLARFVPIVHISVRTSGFFVESNVADTKAGTGCEFGAREGGRLGDRGRQNRQGDRQGDGCDVVTASLDFDENRTTQSEQLSSARPYHASHARVAPCSLSHPPLPPFPGAGAPSSSQPAVHSFLPGPSFAFAFAFVIRGRCSQVFALRPVSSEMLLSGF</sequence>
<protein>
    <recommendedName>
        <fullName evidence="4">Yippee domain-containing protein</fullName>
    </recommendedName>
</protein>
<evidence type="ECO:0000313" key="2">
    <source>
        <dbReference type="EMBL" id="KAH9834842.1"/>
    </source>
</evidence>
<feature type="region of interest" description="Disordered" evidence="1">
    <location>
        <begin position="1"/>
        <end position="24"/>
    </location>
</feature>
<gene>
    <name evidence="2" type="ORF">C8Q71DRAFT_127257</name>
</gene>
<evidence type="ECO:0008006" key="4">
    <source>
        <dbReference type="Google" id="ProtNLM"/>
    </source>
</evidence>
<dbReference type="GeneID" id="71997176"/>
<dbReference type="EMBL" id="JADCUA010000014">
    <property type="protein sequence ID" value="KAH9834842.1"/>
    <property type="molecule type" value="Genomic_DNA"/>
</dbReference>
<evidence type="ECO:0000256" key="1">
    <source>
        <dbReference type="SAM" id="MobiDB-lite"/>
    </source>
</evidence>
<organism evidence="2 3">
    <name type="scientific">Rhodofomes roseus</name>
    <dbReference type="NCBI Taxonomy" id="34475"/>
    <lineage>
        <taxon>Eukaryota</taxon>
        <taxon>Fungi</taxon>
        <taxon>Dikarya</taxon>
        <taxon>Basidiomycota</taxon>
        <taxon>Agaricomycotina</taxon>
        <taxon>Agaricomycetes</taxon>
        <taxon>Polyporales</taxon>
        <taxon>Rhodofomes</taxon>
    </lineage>
</organism>
<accession>A0ABQ8KC09</accession>
<name>A0ABQ8KC09_9APHY</name>